<proteinExistence type="predicted"/>
<dbReference type="RefSeq" id="XP_013350110.1">
    <property type="nucleotide sequence ID" value="XM_013494656.1"/>
</dbReference>
<name>U6JTY5_9EIME</name>
<accession>U6JTY5</accession>
<reference evidence="1" key="2">
    <citation type="submission" date="2013-10" db="EMBL/GenBank/DDBJ databases">
        <authorList>
            <person name="Aslett M."/>
        </authorList>
    </citation>
    <scope>NUCLEOTIDE SEQUENCE [LARGE SCALE GENOMIC DNA]</scope>
    <source>
        <strain evidence="1">Houghton</strain>
    </source>
</reference>
<sequence>MKTRVHGGISACKDLVKLCRVPRGITILKRAHLIRLLASLAQVESTAETKELLTSLFLVLEVTIVVLRAQQPCRAYLALTVRLDRPSRFRALEGLSAP</sequence>
<organism evidence="1 2">
    <name type="scientific">Eimeria mitis</name>
    <dbReference type="NCBI Taxonomy" id="44415"/>
    <lineage>
        <taxon>Eukaryota</taxon>
        <taxon>Sar</taxon>
        <taxon>Alveolata</taxon>
        <taxon>Apicomplexa</taxon>
        <taxon>Conoidasida</taxon>
        <taxon>Coccidia</taxon>
        <taxon>Eucoccidiorida</taxon>
        <taxon>Eimeriorina</taxon>
        <taxon>Eimeriidae</taxon>
        <taxon>Eimeria</taxon>
    </lineage>
</organism>
<dbReference type="Proteomes" id="UP000030744">
    <property type="component" value="Unassembled WGS sequence"/>
</dbReference>
<dbReference type="EMBL" id="HG679810">
    <property type="protein sequence ID" value="CDJ27532.1"/>
    <property type="molecule type" value="Genomic_DNA"/>
</dbReference>
<dbReference type="VEuPathDB" id="ToxoDB:EMH_0088120"/>
<evidence type="ECO:0000313" key="1">
    <source>
        <dbReference type="EMBL" id="CDJ27532.1"/>
    </source>
</evidence>
<dbReference type="AlphaFoldDB" id="U6JTY5"/>
<evidence type="ECO:0000313" key="2">
    <source>
        <dbReference type="Proteomes" id="UP000030744"/>
    </source>
</evidence>
<reference evidence="1" key="1">
    <citation type="submission" date="2013-10" db="EMBL/GenBank/DDBJ databases">
        <title>Genomic analysis of the causative agents of coccidiosis in chickens.</title>
        <authorList>
            <person name="Reid A.J."/>
            <person name="Blake D."/>
            <person name="Billington K."/>
            <person name="Browne H."/>
            <person name="Dunn M."/>
            <person name="Hung S."/>
            <person name="Kawahara F."/>
            <person name="Miranda-Saavedra D."/>
            <person name="Mourier T."/>
            <person name="Nagra H."/>
            <person name="Otto T.D."/>
            <person name="Rawlings N."/>
            <person name="Sanchez A."/>
            <person name="Sanders M."/>
            <person name="Subramaniam C."/>
            <person name="Tay Y."/>
            <person name="Dear P."/>
            <person name="Doerig C."/>
            <person name="Gruber A."/>
            <person name="Parkinson J."/>
            <person name="Shirley M."/>
            <person name="Wan K.L."/>
            <person name="Berriman M."/>
            <person name="Tomley F."/>
            <person name="Pain A."/>
        </authorList>
    </citation>
    <scope>NUCLEOTIDE SEQUENCE [LARGE SCALE GENOMIC DNA]</scope>
    <source>
        <strain evidence="1">Houghton</strain>
    </source>
</reference>
<gene>
    <name evidence="1" type="ORF">EMH_0088120</name>
</gene>
<protein>
    <submittedName>
        <fullName evidence="1">Uncharacterized protein</fullName>
    </submittedName>
</protein>
<dbReference type="GeneID" id="25383100"/>
<keyword evidence="2" id="KW-1185">Reference proteome</keyword>